<reference evidence="1 2" key="1">
    <citation type="submission" date="2019-05" db="EMBL/GenBank/DDBJ databases">
        <title>Flagellimonas sp. AsT0115, sp. nov., isolated from a marine red algae, Asparagopsis taxiformis.</title>
        <authorList>
            <person name="Kim J."/>
            <person name="Jeong S.E."/>
            <person name="Jeon C.O."/>
        </authorList>
    </citation>
    <scope>NUCLEOTIDE SEQUENCE [LARGE SCALE GENOMIC DNA]</scope>
    <source>
        <strain evidence="1 2">AsT0115</strain>
    </source>
</reference>
<name>A0ABY2WGD8_9FLAO</name>
<dbReference type="Proteomes" id="UP000751614">
    <property type="component" value="Unassembled WGS sequence"/>
</dbReference>
<comment type="caution">
    <text evidence="1">The sequence shown here is derived from an EMBL/GenBank/DDBJ whole genome shotgun (WGS) entry which is preliminary data.</text>
</comment>
<evidence type="ECO:0000313" key="1">
    <source>
        <dbReference type="EMBL" id="TMU50459.1"/>
    </source>
</evidence>
<keyword evidence="2" id="KW-1185">Reference proteome</keyword>
<sequence>MDQWEKFYNFNRPHKSNGGLTPYEVFRAKMNINIQG</sequence>
<proteinExistence type="predicted"/>
<organism evidence="1 2">
    <name type="scientific">Flagellimonas algicola</name>
    <dbReference type="NCBI Taxonomy" id="2583815"/>
    <lineage>
        <taxon>Bacteria</taxon>
        <taxon>Pseudomonadati</taxon>
        <taxon>Bacteroidota</taxon>
        <taxon>Flavobacteriia</taxon>
        <taxon>Flavobacteriales</taxon>
        <taxon>Flavobacteriaceae</taxon>
        <taxon>Flagellimonas</taxon>
    </lineage>
</organism>
<protein>
    <submittedName>
        <fullName evidence="1">Transposase</fullName>
    </submittedName>
</protein>
<evidence type="ECO:0000313" key="2">
    <source>
        <dbReference type="Proteomes" id="UP000751614"/>
    </source>
</evidence>
<dbReference type="EMBL" id="VCNI01000007">
    <property type="protein sequence ID" value="TMU50459.1"/>
    <property type="molecule type" value="Genomic_DNA"/>
</dbReference>
<accession>A0ABY2WGD8</accession>
<gene>
    <name evidence="1" type="ORF">FGG15_19540</name>
</gene>